<name>A0ABR4YHG6_9BACT</name>
<organism evidence="2 3">
    <name type="scientific">Alistipes inops</name>
    <dbReference type="NCBI Taxonomy" id="1501391"/>
    <lineage>
        <taxon>Bacteria</taxon>
        <taxon>Pseudomonadati</taxon>
        <taxon>Bacteroidota</taxon>
        <taxon>Bacteroidia</taxon>
        <taxon>Bacteroidales</taxon>
        <taxon>Rikenellaceae</taxon>
        <taxon>Alistipes</taxon>
    </lineage>
</organism>
<dbReference type="InterPro" id="IPR015927">
    <property type="entry name" value="Peptidase_S24_S26A/B/C"/>
</dbReference>
<reference evidence="2 3" key="1">
    <citation type="submission" date="2014-09" db="EMBL/GenBank/DDBJ databases">
        <title>Alistipes sp. 627, sp. nov., a novel member of the family Rikenellaceae isolated from human faeces.</title>
        <authorList>
            <person name="Shkoporov A.N."/>
            <person name="Chaplin A.V."/>
            <person name="Motuzova O.V."/>
            <person name="Kafarskaia L.I."/>
            <person name="Khokhlova E.V."/>
            <person name="Efimov B.A."/>
        </authorList>
    </citation>
    <scope>NUCLEOTIDE SEQUENCE [LARGE SCALE GENOMIC DNA]</scope>
    <source>
        <strain evidence="2 3">627</strain>
    </source>
</reference>
<feature type="domain" description="Peptidase S24/S26A/S26B/S26C" evidence="1">
    <location>
        <begin position="101"/>
        <end position="189"/>
    </location>
</feature>
<dbReference type="Pfam" id="PF00717">
    <property type="entry name" value="Peptidase_S24"/>
    <property type="match status" value="1"/>
</dbReference>
<dbReference type="Proteomes" id="UP000030889">
    <property type="component" value="Unassembled WGS sequence"/>
</dbReference>
<sequence length="206" mass="23186">MLLDDWQRIEKIVRWTGLSVNSFALSIGLNRGENLYRIKRGDNGISKELAELIAARYPEISRAWIITGEGGMFIGNTEERNLIPAYDIDALTLAGMERFPEASYVLSLPRAEHVTFAALMLNKAMEPEIPVGATLLLSETEESALIPGYPYLVVSDRVTAVRNVFRNPEAGTLRLRAANPAFGDIEVEPYRLRKLFLVRGHIHYNR</sequence>
<evidence type="ECO:0000313" key="3">
    <source>
        <dbReference type="Proteomes" id="UP000030889"/>
    </source>
</evidence>
<accession>A0ABR4YHG6</accession>
<keyword evidence="3" id="KW-1185">Reference proteome</keyword>
<evidence type="ECO:0000313" key="2">
    <source>
        <dbReference type="EMBL" id="KHE41404.1"/>
    </source>
</evidence>
<comment type="caution">
    <text evidence="2">The sequence shown here is derived from an EMBL/GenBank/DDBJ whole genome shotgun (WGS) entry which is preliminary data.</text>
</comment>
<dbReference type="RefSeq" id="WP_022063344.1">
    <property type="nucleotide sequence ID" value="NZ_JRGF01000011.1"/>
</dbReference>
<dbReference type="EMBL" id="JRGF01000011">
    <property type="protein sequence ID" value="KHE41404.1"/>
    <property type="molecule type" value="Genomic_DNA"/>
</dbReference>
<evidence type="ECO:0000259" key="1">
    <source>
        <dbReference type="Pfam" id="PF00717"/>
    </source>
</evidence>
<gene>
    <name evidence="2" type="ORF">LG35_08725</name>
</gene>
<protein>
    <recommendedName>
        <fullName evidence="1">Peptidase S24/S26A/S26B/S26C domain-containing protein</fullName>
    </recommendedName>
</protein>
<proteinExistence type="predicted"/>